<dbReference type="Gene3D" id="1.20.58.320">
    <property type="entry name" value="TPR-like"/>
    <property type="match status" value="1"/>
</dbReference>
<dbReference type="InterPro" id="IPR011990">
    <property type="entry name" value="TPR-like_helical_dom_sf"/>
</dbReference>
<reference evidence="2" key="1">
    <citation type="journal article" date="2019" name="Int. J. Syst. Evol. Microbiol.">
        <title>The Global Catalogue of Microorganisms (GCM) 10K type strain sequencing project: providing services to taxonomists for standard genome sequencing and annotation.</title>
        <authorList>
            <consortium name="The Broad Institute Genomics Platform"/>
            <consortium name="The Broad Institute Genome Sequencing Center for Infectious Disease"/>
            <person name="Wu L."/>
            <person name="Ma J."/>
        </authorList>
    </citation>
    <scope>NUCLEOTIDE SEQUENCE [LARGE SCALE GENOMIC DNA]</scope>
    <source>
        <strain evidence="2">JCM 16240</strain>
    </source>
</reference>
<dbReference type="SUPFAM" id="SSF48452">
    <property type="entry name" value="TPR-like"/>
    <property type="match status" value="1"/>
</dbReference>
<evidence type="ECO:0000313" key="2">
    <source>
        <dbReference type="Proteomes" id="UP001501176"/>
    </source>
</evidence>
<proteinExistence type="predicted"/>
<evidence type="ECO:0000313" key="1">
    <source>
        <dbReference type="EMBL" id="GAA0221386.1"/>
    </source>
</evidence>
<comment type="caution">
    <text evidence="1">The sequence shown here is derived from an EMBL/GenBank/DDBJ whole genome shotgun (WGS) entry which is preliminary data.</text>
</comment>
<organism evidence="1 2">
    <name type="scientific">Castellaniella daejeonensis</name>
    <dbReference type="NCBI Taxonomy" id="659013"/>
    <lineage>
        <taxon>Bacteria</taxon>
        <taxon>Pseudomonadati</taxon>
        <taxon>Pseudomonadota</taxon>
        <taxon>Betaproteobacteria</taxon>
        <taxon>Burkholderiales</taxon>
        <taxon>Alcaligenaceae</taxon>
        <taxon>Castellaniella</taxon>
    </lineage>
</organism>
<gene>
    <name evidence="1" type="ORF">GCM10009125_08100</name>
</gene>
<keyword evidence="2" id="KW-1185">Reference proteome</keyword>
<name>A0ABP3D1Z5_9BURK</name>
<dbReference type="InterPro" id="IPR010323">
    <property type="entry name" value="DUF924"/>
</dbReference>
<protein>
    <submittedName>
        <fullName evidence="1">DUF924 family protein</fullName>
    </submittedName>
</protein>
<sequence>MAHAASSMPSTPPDDALAVVDFWRKAGPGKWFSKDAAFDAEFRERFLDEHFSAARGELEDWLAHPESALALILLLDQYPRNAFRGTGHMFATDGLALAYARRALVFLDRIEPALRNFICLPFMHAEDPAVQEESLALYTREAPASLRWAEDHCNIIRRFGRFPHRNALLGRETTAEERQFLDAGGFAG</sequence>
<dbReference type="EMBL" id="BAAAFN010000006">
    <property type="protein sequence ID" value="GAA0221386.1"/>
    <property type="molecule type" value="Genomic_DNA"/>
</dbReference>
<dbReference type="Gene3D" id="1.25.40.10">
    <property type="entry name" value="Tetratricopeptide repeat domain"/>
    <property type="match status" value="1"/>
</dbReference>
<dbReference type="RefSeq" id="WP_325125427.1">
    <property type="nucleotide sequence ID" value="NZ_BAAAFN010000006.1"/>
</dbReference>
<dbReference type="Proteomes" id="UP001501176">
    <property type="component" value="Unassembled WGS sequence"/>
</dbReference>
<accession>A0ABP3D1Z5</accession>
<dbReference type="Pfam" id="PF06041">
    <property type="entry name" value="DUF924"/>
    <property type="match status" value="1"/>
</dbReference>